<gene>
    <name evidence="1" type="ORF">F8B43_1057</name>
</gene>
<sequence>MDCKLSPAQACPHGEIPPVIAARALVDFCDVEDLTKSKAVGCLETVDLRCTAS</sequence>
<evidence type="ECO:0000313" key="2">
    <source>
        <dbReference type="Proteomes" id="UP000469949"/>
    </source>
</evidence>
<name>A0A833J8C4_9HYPH</name>
<dbReference type="AlphaFoldDB" id="A0A833J8C4"/>
<dbReference type="Proteomes" id="UP000469949">
    <property type="component" value="Unassembled WGS sequence"/>
</dbReference>
<protein>
    <submittedName>
        <fullName evidence="1">Uncharacterized protein</fullName>
    </submittedName>
</protein>
<reference evidence="1 2" key="1">
    <citation type="submission" date="2019-10" db="EMBL/GenBank/DDBJ databases">
        <title>Draft Genome Sequence of the Caffeine Degrading Methylotroph Methylorubrum populi PINKEL.</title>
        <authorList>
            <person name="Dawson S.C."/>
            <person name="Zhang X."/>
            <person name="Wright M.E."/>
            <person name="Sharma G."/>
            <person name="Langner J.T."/>
            <person name="Ditty J.L."/>
            <person name="Subuyuj G.A."/>
        </authorList>
    </citation>
    <scope>NUCLEOTIDE SEQUENCE [LARGE SCALE GENOMIC DNA]</scope>
    <source>
        <strain evidence="1 2">Pinkel</strain>
    </source>
</reference>
<comment type="caution">
    <text evidence="1">The sequence shown here is derived from an EMBL/GenBank/DDBJ whole genome shotgun (WGS) entry which is preliminary data.</text>
</comment>
<evidence type="ECO:0000313" key="1">
    <source>
        <dbReference type="EMBL" id="KAB7786703.1"/>
    </source>
</evidence>
<organism evidence="1 2">
    <name type="scientific">Methylorubrum populi</name>
    <dbReference type="NCBI Taxonomy" id="223967"/>
    <lineage>
        <taxon>Bacteria</taxon>
        <taxon>Pseudomonadati</taxon>
        <taxon>Pseudomonadota</taxon>
        <taxon>Alphaproteobacteria</taxon>
        <taxon>Hyphomicrobiales</taxon>
        <taxon>Methylobacteriaceae</taxon>
        <taxon>Methylorubrum</taxon>
    </lineage>
</organism>
<dbReference type="EMBL" id="WEKV01000006">
    <property type="protein sequence ID" value="KAB7786703.1"/>
    <property type="molecule type" value="Genomic_DNA"/>
</dbReference>
<accession>A0A833J8C4</accession>
<proteinExistence type="predicted"/>